<gene>
    <name evidence="2" type="ORF">AB4876_13570</name>
</gene>
<reference evidence="2 3" key="1">
    <citation type="journal article" date="2011" name="Int. J. Syst. Evol. Microbiol.">
        <title>Zhongshania antarctica gen. nov., sp. nov. and Zhongshania guokunii sp. nov., gammaproteobacteria respectively isolated from coastal attached (fast) ice and surface seawater of the Antarctic.</title>
        <authorList>
            <person name="Li H.J."/>
            <person name="Zhang X.Y."/>
            <person name="Chen C.X."/>
            <person name="Zhang Y.J."/>
            <person name="Gao Z.M."/>
            <person name="Yu Y."/>
            <person name="Chen X.L."/>
            <person name="Chen B."/>
            <person name="Zhang Y.Z."/>
        </authorList>
    </citation>
    <scope>NUCLEOTIDE SEQUENCE [LARGE SCALE GENOMIC DNA]</scope>
    <source>
        <strain evidence="2 3">ZS6-22T</strain>
    </source>
</reference>
<evidence type="ECO:0000313" key="3">
    <source>
        <dbReference type="Proteomes" id="UP001557485"/>
    </source>
</evidence>
<dbReference type="EMBL" id="JBFRYA010000012">
    <property type="protein sequence ID" value="MEX1669944.1"/>
    <property type="molecule type" value="Genomic_DNA"/>
</dbReference>
<proteinExistence type="predicted"/>
<evidence type="ECO:0000313" key="2">
    <source>
        <dbReference type="EMBL" id="MEX1669944.1"/>
    </source>
</evidence>
<feature type="region of interest" description="Disordered" evidence="1">
    <location>
        <begin position="196"/>
        <end position="216"/>
    </location>
</feature>
<dbReference type="Proteomes" id="UP001557485">
    <property type="component" value="Unassembled WGS sequence"/>
</dbReference>
<feature type="compositionally biased region" description="Low complexity" evidence="1">
    <location>
        <begin position="84"/>
        <end position="109"/>
    </location>
</feature>
<comment type="caution">
    <text evidence="2">The sequence shown here is derived from an EMBL/GenBank/DDBJ whole genome shotgun (WGS) entry which is preliminary data.</text>
</comment>
<feature type="region of interest" description="Disordered" evidence="1">
    <location>
        <begin position="79"/>
        <end position="113"/>
    </location>
</feature>
<evidence type="ECO:0000256" key="1">
    <source>
        <dbReference type="SAM" id="MobiDB-lite"/>
    </source>
</evidence>
<name>A0ABV3U8V5_9GAMM</name>
<organism evidence="2 3">
    <name type="scientific">Zhongshania guokunii</name>
    <dbReference type="NCBI Taxonomy" id="641783"/>
    <lineage>
        <taxon>Bacteria</taxon>
        <taxon>Pseudomonadati</taxon>
        <taxon>Pseudomonadota</taxon>
        <taxon>Gammaproteobacteria</taxon>
        <taxon>Cellvibrionales</taxon>
        <taxon>Spongiibacteraceae</taxon>
        <taxon>Zhongshania</taxon>
    </lineage>
</organism>
<dbReference type="RefSeq" id="WP_368382324.1">
    <property type="nucleotide sequence ID" value="NZ_JBFRYA010000012.1"/>
</dbReference>
<feature type="compositionally biased region" description="Polar residues" evidence="1">
    <location>
        <begin position="207"/>
        <end position="216"/>
    </location>
</feature>
<accession>A0ABV3U8V5</accession>
<keyword evidence="3" id="KW-1185">Reference proteome</keyword>
<protein>
    <submittedName>
        <fullName evidence="2">Uncharacterized protein</fullName>
    </submittedName>
</protein>
<sequence>MTTPHFDLIMTGELAPGHSRDAALTQLSALFKRPVDQIEKLLNGRPNRIRKDLSEADLQRYQALFAKIGVITLAQASSAAPRGETATPPVAEPTPQSATPTTSSLSMSPPGTPVLREEERHFIATAAPDTDHLSLAASGVILADADERPPVPEPNTDDFSLAQAGDDLLPPSLAQIEVDLDALTADLSLCDIGTPVLDEKPAANHPTPDTSHLSLK</sequence>